<evidence type="ECO:0000256" key="8">
    <source>
        <dbReference type="ARBA" id="ARBA00054043"/>
    </source>
</evidence>
<gene>
    <name evidence="15" type="primary">aat</name>
    <name evidence="16" type="ORF">BHC46_09805</name>
</gene>
<dbReference type="GO" id="GO:0030163">
    <property type="term" value="P:protein catabolic process"/>
    <property type="evidence" value="ECO:0007669"/>
    <property type="project" value="UniProtKB-UniRule"/>
</dbReference>
<comment type="caution">
    <text evidence="16">The sequence shown here is derived from an EMBL/GenBank/DDBJ whole genome shotgun (WGS) entry which is preliminary data.</text>
</comment>
<dbReference type="GO" id="GO:0005737">
    <property type="term" value="C:cytoplasm"/>
    <property type="evidence" value="ECO:0007669"/>
    <property type="project" value="UniProtKB-SubCell"/>
</dbReference>
<dbReference type="FunFam" id="3.30.70.3550:FF:000001">
    <property type="entry name" value="Leucyl/phenylalanyl-tRNA--protein transferase"/>
    <property type="match status" value="1"/>
</dbReference>
<comment type="similarity">
    <text evidence="9 15">Belongs to the L/F-transferase family.</text>
</comment>
<protein>
    <recommendedName>
        <fullName evidence="11 15">Leucyl/phenylalanyl-tRNA--protein transferase</fullName>
        <ecNumber evidence="10 15">2.3.2.6</ecNumber>
    </recommendedName>
    <alternativeName>
        <fullName evidence="12 15">L/F-transferase</fullName>
    </alternativeName>
    <alternativeName>
        <fullName evidence="13 15">Leucyltransferase</fullName>
    </alternativeName>
    <alternativeName>
        <fullName evidence="14 15">Phenyalanyltransferase</fullName>
    </alternativeName>
</protein>
<comment type="function">
    <text evidence="8 15">Functions in the N-end rule pathway of protein degradation where it conjugates Leu, Phe and, less efficiently, Met from aminoacyl-tRNAs to the N-termini of proteins containing an N-terminal arginine or lysine.</text>
</comment>
<evidence type="ECO:0000256" key="11">
    <source>
        <dbReference type="ARBA" id="ARBA00074372"/>
    </source>
</evidence>
<evidence type="ECO:0000256" key="6">
    <source>
        <dbReference type="ARBA" id="ARBA00050652"/>
    </source>
</evidence>
<dbReference type="NCBIfam" id="TIGR00667">
    <property type="entry name" value="aat"/>
    <property type="match status" value="1"/>
</dbReference>
<dbReference type="InterPro" id="IPR004616">
    <property type="entry name" value="Leu/Phe-tRNA_Trfase"/>
</dbReference>
<dbReference type="Gene3D" id="3.40.630.70">
    <property type="entry name" value="Leucyl/phenylalanyl-tRNA-protein transferase, C-terminal domain"/>
    <property type="match status" value="1"/>
</dbReference>
<accession>A0A2N9XDU0</accession>
<keyword evidence="4 15" id="KW-0012">Acyltransferase</keyword>
<comment type="catalytic activity">
    <reaction evidence="5 15">
        <text>L-phenylalanyl-tRNA(Phe) + an N-terminal L-alpha-aminoacyl-[protein] = an N-terminal L-phenylalanyl-L-alpha-aminoacyl-[protein] + tRNA(Phe)</text>
        <dbReference type="Rhea" id="RHEA:43632"/>
        <dbReference type="Rhea" id="RHEA-COMP:9668"/>
        <dbReference type="Rhea" id="RHEA-COMP:9699"/>
        <dbReference type="Rhea" id="RHEA-COMP:10636"/>
        <dbReference type="Rhea" id="RHEA-COMP:10637"/>
        <dbReference type="ChEBI" id="CHEBI:78442"/>
        <dbReference type="ChEBI" id="CHEBI:78531"/>
        <dbReference type="ChEBI" id="CHEBI:78597"/>
        <dbReference type="ChEBI" id="CHEBI:83561"/>
        <dbReference type="EC" id="2.3.2.6"/>
    </reaction>
</comment>
<dbReference type="RefSeq" id="WP_100120596.1">
    <property type="nucleotide sequence ID" value="NZ_MEIP01000025.1"/>
</dbReference>
<evidence type="ECO:0000256" key="9">
    <source>
        <dbReference type="ARBA" id="ARBA00061535"/>
    </source>
</evidence>
<evidence type="ECO:0000256" key="4">
    <source>
        <dbReference type="ARBA" id="ARBA00023315"/>
    </source>
</evidence>
<evidence type="ECO:0000256" key="5">
    <source>
        <dbReference type="ARBA" id="ARBA00050607"/>
    </source>
</evidence>
<evidence type="ECO:0000256" key="7">
    <source>
        <dbReference type="ARBA" id="ARBA00051538"/>
    </source>
</evidence>
<dbReference type="SUPFAM" id="SSF55729">
    <property type="entry name" value="Acyl-CoA N-acyltransferases (Nat)"/>
    <property type="match status" value="1"/>
</dbReference>
<comment type="catalytic activity">
    <reaction evidence="6 15">
        <text>N-terminal L-arginyl-[protein] + L-leucyl-tRNA(Leu) = N-terminal L-leucyl-L-arginyl-[protein] + tRNA(Leu) + H(+)</text>
        <dbReference type="Rhea" id="RHEA:50416"/>
        <dbReference type="Rhea" id="RHEA-COMP:9613"/>
        <dbReference type="Rhea" id="RHEA-COMP:9622"/>
        <dbReference type="Rhea" id="RHEA-COMP:12672"/>
        <dbReference type="Rhea" id="RHEA-COMP:12673"/>
        <dbReference type="ChEBI" id="CHEBI:15378"/>
        <dbReference type="ChEBI" id="CHEBI:64719"/>
        <dbReference type="ChEBI" id="CHEBI:78442"/>
        <dbReference type="ChEBI" id="CHEBI:78494"/>
        <dbReference type="ChEBI" id="CHEBI:133044"/>
        <dbReference type="EC" id="2.3.2.6"/>
    </reaction>
</comment>
<dbReference type="Proteomes" id="UP000229970">
    <property type="component" value="Unassembled WGS sequence"/>
</dbReference>
<evidence type="ECO:0000256" key="3">
    <source>
        <dbReference type="ARBA" id="ARBA00022679"/>
    </source>
</evidence>
<evidence type="ECO:0000313" key="16">
    <source>
        <dbReference type="EMBL" id="PIT45396.1"/>
    </source>
</evidence>
<evidence type="ECO:0000256" key="15">
    <source>
        <dbReference type="HAMAP-Rule" id="MF_00688"/>
    </source>
</evidence>
<dbReference type="Gene3D" id="3.30.70.3550">
    <property type="entry name" value="Leucyl/phenylalanyl-tRNA-protein transferase, N-terminal domain"/>
    <property type="match status" value="1"/>
</dbReference>
<dbReference type="EMBL" id="MEIP01000025">
    <property type="protein sequence ID" value="PIT45396.1"/>
    <property type="molecule type" value="Genomic_DNA"/>
</dbReference>
<evidence type="ECO:0000256" key="1">
    <source>
        <dbReference type="ARBA" id="ARBA00004496"/>
    </source>
</evidence>
<dbReference type="InterPro" id="IPR042203">
    <property type="entry name" value="Leu/Phe-tRNA_Trfase_C"/>
</dbReference>
<evidence type="ECO:0000256" key="2">
    <source>
        <dbReference type="ARBA" id="ARBA00022490"/>
    </source>
</evidence>
<evidence type="ECO:0000256" key="14">
    <source>
        <dbReference type="ARBA" id="ARBA00083640"/>
    </source>
</evidence>
<comment type="catalytic activity">
    <reaction evidence="7 15">
        <text>N-terminal L-lysyl-[protein] + L-leucyl-tRNA(Leu) = N-terminal L-leucyl-L-lysyl-[protein] + tRNA(Leu) + H(+)</text>
        <dbReference type="Rhea" id="RHEA:12340"/>
        <dbReference type="Rhea" id="RHEA-COMP:9613"/>
        <dbReference type="Rhea" id="RHEA-COMP:9622"/>
        <dbReference type="Rhea" id="RHEA-COMP:12670"/>
        <dbReference type="Rhea" id="RHEA-COMP:12671"/>
        <dbReference type="ChEBI" id="CHEBI:15378"/>
        <dbReference type="ChEBI" id="CHEBI:65249"/>
        <dbReference type="ChEBI" id="CHEBI:78442"/>
        <dbReference type="ChEBI" id="CHEBI:78494"/>
        <dbReference type="ChEBI" id="CHEBI:133043"/>
        <dbReference type="EC" id="2.3.2.6"/>
    </reaction>
</comment>
<reference evidence="16 17" key="1">
    <citation type="journal article" date="2017" name="MBio">
        <title>Type VI secretion-mediated competition in the bee gut microbiome.</title>
        <authorList>
            <person name="Steele M.I."/>
            <person name="Kwong W.K."/>
            <person name="Powell J.E."/>
            <person name="Whiteley M."/>
            <person name="Moran N.A."/>
        </authorList>
    </citation>
    <scope>NUCLEOTIDE SEQUENCE [LARGE SCALE GENOMIC DNA]</scope>
    <source>
        <strain evidence="16 17">Ruf1-X</strain>
    </source>
</reference>
<dbReference type="Pfam" id="PF03588">
    <property type="entry name" value="Leu_Phe_trans"/>
    <property type="match status" value="1"/>
</dbReference>
<comment type="subcellular location">
    <subcellularLocation>
        <location evidence="1 15">Cytoplasm</location>
    </subcellularLocation>
</comment>
<dbReference type="EC" id="2.3.2.6" evidence="10 15"/>
<organism evidence="16 17">
    <name type="scientific">Snodgrassella alvi</name>
    <dbReference type="NCBI Taxonomy" id="1196083"/>
    <lineage>
        <taxon>Bacteria</taxon>
        <taxon>Pseudomonadati</taxon>
        <taxon>Pseudomonadota</taxon>
        <taxon>Betaproteobacteria</taxon>
        <taxon>Neisseriales</taxon>
        <taxon>Neisseriaceae</taxon>
        <taxon>Snodgrassella</taxon>
    </lineage>
</organism>
<evidence type="ECO:0000313" key="17">
    <source>
        <dbReference type="Proteomes" id="UP000229970"/>
    </source>
</evidence>
<dbReference type="InterPro" id="IPR016181">
    <property type="entry name" value="Acyl_CoA_acyltransferase"/>
</dbReference>
<evidence type="ECO:0000256" key="12">
    <source>
        <dbReference type="ARBA" id="ARBA00077136"/>
    </source>
</evidence>
<name>A0A2N9XDU0_9NEIS</name>
<dbReference type="HAMAP" id="MF_00688">
    <property type="entry name" value="Leu_Phe_trans"/>
    <property type="match status" value="1"/>
</dbReference>
<dbReference type="AlphaFoldDB" id="A0A2N9XDU0"/>
<dbReference type="PANTHER" id="PTHR30098:SF2">
    <property type="entry name" value="LEUCYL_PHENYLALANYL-TRNA--PROTEIN TRANSFERASE"/>
    <property type="match status" value="1"/>
</dbReference>
<dbReference type="InterPro" id="IPR042221">
    <property type="entry name" value="Leu/Phe-tRNA_Trfase_N"/>
</dbReference>
<keyword evidence="3 15" id="KW-0808">Transferase</keyword>
<keyword evidence="2 15" id="KW-0963">Cytoplasm</keyword>
<evidence type="ECO:0000256" key="10">
    <source>
        <dbReference type="ARBA" id="ARBA00066767"/>
    </source>
</evidence>
<dbReference type="PANTHER" id="PTHR30098">
    <property type="entry name" value="LEUCYL/PHENYLALANYL-TRNA--PROTEIN TRANSFERASE"/>
    <property type="match status" value="1"/>
</dbReference>
<sequence length="260" mass="29110">MSEPEYPSCIPVLDSKSLDFPDIVAAQRQRDGLVAIGGDLSPARILAAYRQGIFPWYAPDEPIMWWAFAQRMVLFPTELKISRSLAKNLRNKPYAVTMNFAFRQVIANCAQTPRNGQNGTWLVPQMQQAYYALHQQQHACSFECWYQNADGQVFLAGGLYGVLLGQIFYGESMFAHASDASKIAFVHAVRYLQQQGVPLIDCQVYTSHLASFGAREIPFTDFVACLRQFNAQPLLQPVKPQILADNGVVPLSGNNFDLIQ</sequence>
<evidence type="ECO:0000256" key="13">
    <source>
        <dbReference type="ARBA" id="ARBA00077165"/>
    </source>
</evidence>
<proteinExistence type="inferred from homology"/>
<dbReference type="GO" id="GO:0008914">
    <property type="term" value="F:leucyl-tRNA--protein transferase activity"/>
    <property type="evidence" value="ECO:0007669"/>
    <property type="project" value="UniProtKB-UniRule"/>
</dbReference>